<dbReference type="RefSeq" id="XP_001945175.2">
    <property type="nucleotide sequence ID" value="XM_001945140.4"/>
</dbReference>
<feature type="compositionally biased region" description="Polar residues" evidence="1">
    <location>
        <begin position="321"/>
        <end position="334"/>
    </location>
</feature>
<evidence type="ECO:0000313" key="3">
    <source>
        <dbReference type="Proteomes" id="UP000007819"/>
    </source>
</evidence>
<proteinExistence type="predicted"/>
<name>A0A8R1W041_ACYPI</name>
<organism evidence="2 3">
    <name type="scientific">Acyrthosiphon pisum</name>
    <name type="common">Pea aphid</name>
    <dbReference type="NCBI Taxonomy" id="7029"/>
    <lineage>
        <taxon>Eukaryota</taxon>
        <taxon>Metazoa</taxon>
        <taxon>Ecdysozoa</taxon>
        <taxon>Arthropoda</taxon>
        <taxon>Hexapoda</taxon>
        <taxon>Insecta</taxon>
        <taxon>Pterygota</taxon>
        <taxon>Neoptera</taxon>
        <taxon>Paraneoptera</taxon>
        <taxon>Hemiptera</taxon>
        <taxon>Sternorrhyncha</taxon>
        <taxon>Aphidomorpha</taxon>
        <taxon>Aphidoidea</taxon>
        <taxon>Aphididae</taxon>
        <taxon>Macrosiphini</taxon>
        <taxon>Acyrthosiphon</taxon>
    </lineage>
</organism>
<evidence type="ECO:0000256" key="1">
    <source>
        <dbReference type="SAM" id="MobiDB-lite"/>
    </source>
</evidence>
<protein>
    <submittedName>
        <fullName evidence="2">Uncharacterized protein</fullName>
    </submittedName>
</protein>
<reference evidence="2" key="2">
    <citation type="submission" date="2022-06" db="UniProtKB">
        <authorList>
            <consortium name="EnsemblMetazoa"/>
        </authorList>
    </citation>
    <scope>IDENTIFICATION</scope>
</reference>
<dbReference type="EnsemblMetazoa" id="XM_001945140.5">
    <property type="protein sequence ID" value="XP_001945175.2"/>
    <property type="gene ID" value="LOC100165564"/>
</dbReference>
<dbReference type="KEGG" id="api:100165564"/>
<dbReference type="AlphaFoldDB" id="A0A8R1W041"/>
<accession>A0A8R1W041</accession>
<reference evidence="3" key="1">
    <citation type="submission" date="2010-06" db="EMBL/GenBank/DDBJ databases">
        <authorList>
            <person name="Jiang H."/>
            <person name="Abraham K."/>
            <person name="Ali S."/>
            <person name="Alsbrooks S.L."/>
            <person name="Anim B.N."/>
            <person name="Anosike U.S."/>
            <person name="Attaway T."/>
            <person name="Bandaranaike D.P."/>
            <person name="Battles P.K."/>
            <person name="Bell S.N."/>
            <person name="Bell A.V."/>
            <person name="Beltran B."/>
            <person name="Bickham C."/>
            <person name="Bustamante Y."/>
            <person name="Caleb T."/>
            <person name="Canada A."/>
            <person name="Cardenas V."/>
            <person name="Carter K."/>
            <person name="Chacko J."/>
            <person name="Chandrabose M.N."/>
            <person name="Chavez D."/>
            <person name="Chavez A."/>
            <person name="Chen L."/>
            <person name="Chu H.-S."/>
            <person name="Claassen K.J."/>
            <person name="Cockrell R."/>
            <person name="Collins M."/>
            <person name="Cooper J.A."/>
            <person name="Cree A."/>
            <person name="Curry S.M."/>
            <person name="Da Y."/>
            <person name="Dao M.D."/>
            <person name="Das B."/>
            <person name="Davila M.-L."/>
            <person name="Davy-Carroll L."/>
            <person name="Denson S."/>
            <person name="Dinh H."/>
            <person name="Ebong V.E."/>
            <person name="Edwards J.R."/>
            <person name="Egan A."/>
            <person name="El-Daye J."/>
            <person name="Escobedo L."/>
            <person name="Fernandez S."/>
            <person name="Fernando P.R."/>
            <person name="Flagg N."/>
            <person name="Forbes L.D."/>
            <person name="Fowler R.G."/>
            <person name="Fu Q."/>
            <person name="Gabisi R.A."/>
            <person name="Ganer J."/>
            <person name="Garbino Pronczuk A."/>
            <person name="Garcia R.M."/>
            <person name="Garner T."/>
            <person name="Garrett T.E."/>
            <person name="Gonzalez D.A."/>
            <person name="Hamid H."/>
            <person name="Hawkins E.S."/>
            <person name="Hirani K."/>
            <person name="Hogues M.E."/>
            <person name="Hollins B."/>
            <person name="Hsiao C.-H."/>
            <person name="Jabil R."/>
            <person name="James M.L."/>
            <person name="Jhangiani S.N."/>
            <person name="Johnson B."/>
            <person name="Johnson Q."/>
            <person name="Joshi V."/>
            <person name="Kalu J.B."/>
            <person name="Kam C."/>
            <person name="Kashfia A."/>
            <person name="Keebler J."/>
            <person name="Kisamo H."/>
            <person name="Kovar C.L."/>
            <person name="Lago L.A."/>
            <person name="Lai C.-Y."/>
            <person name="Laidlaw J."/>
            <person name="Lara F."/>
            <person name="Le T.-K."/>
            <person name="Lee S.L."/>
            <person name="Legall F.H."/>
            <person name="Lemon S.J."/>
            <person name="Lewis L.R."/>
            <person name="Li B."/>
            <person name="Liu Y."/>
            <person name="Liu Y.-S."/>
            <person name="Lopez J."/>
            <person name="Lozado R.J."/>
            <person name="Lu J."/>
            <person name="Madu R.C."/>
            <person name="Maheshwari M."/>
            <person name="Maheshwari R."/>
            <person name="Malloy K."/>
            <person name="Martinez E."/>
            <person name="Mathew T."/>
            <person name="Mercado I.C."/>
            <person name="Mercado C."/>
            <person name="Meyer B."/>
            <person name="Montgomery K."/>
            <person name="Morgan M.B."/>
            <person name="Munidasa M."/>
            <person name="Nazareth L.V."/>
            <person name="Nelson J."/>
            <person name="Ng B.M."/>
            <person name="Nguyen N.B."/>
            <person name="Nguyen P.Q."/>
            <person name="Nguyen T."/>
            <person name="Obregon M."/>
            <person name="Okwuonu G.O."/>
            <person name="Onwere C.G."/>
            <person name="Orozco G."/>
            <person name="Parra A."/>
            <person name="Patel S."/>
            <person name="Patil S."/>
            <person name="Perez A."/>
            <person name="Perez Y."/>
            <person name="Pham C."/>
            <person name="Primus E.L."/>
            <person name="Pu L.-L."/>
            <person name="Puazo M."/>
            <person name="Qin X."/>
            <person name="Quiroz J.B."/>
            <person name="Reese J."/>
            <person name="Richards S."/>
            <person name="Rives C.M."/>
            <person name="Robberts R."/>
            <person name="Ruiz S.J."/>
            <person name="Ruiz M.J."/>
            <person name="Santibanez J."/>
            <person name="Schneider B.W."/>
            <person name="Sisson I."/>
            <person name="Smith M."/>
            <person name="Sodergren E."/>
            <person name="Song X.-Z."/>
            <person name="Song B.B."/>
            <person name="Summersgill H."/>
            <person name="Thelus R."/>
            <person name="Thornton R.D."/>
            <person name="Trejos Z.Y."/>
            <person name="Usmani K."/>
            <person name="Vattathil S."/>
            <person name="Villasana D."/>
            <person name="Walker D.L."/>
            <person name="Wang S."/>
            <person name="Wang K."/>
            <person name="White C.S."/>
            <person name="Williams A.C."/>
            <person name="Williamson J."/>
            <person name="Wilson K."/>
            <person name="Woghiren I.O."/>
            <person name="Woodworth J.R."/>
            <person name="Worley K.C."/>
            <person name="Wright R.A."/>
            <person name="Wu W."/>
            <person name="Young L."/>
            <person name="Zhang L."/>
            <person name="Zhang J."/>
            <person name="Zhu Y."/>
            <person name="Muzny D.M."/>
            <person name="Weinstock G."/>
            <person name="Gibbs R.A."/>
        </authorList>
    </citation>
    <scope>NUCLEOTIDE SEQUENCE [LARGE SCALE GENOMIC DNA]</scope>
    <source>
        <strain evidence="3">LSR1</strain>
    </source>
</reference>
<feature type="region of interest" description="Disordered" evidence="1">
    <location>
        <begin position="314"/>
        <end position="334"/>
    </location>
</feature>
<evidence type="ECO:0000313" key="2">
    <source>
        <dbReference type="EnsemblMetazoa" id="XP_001945175.2"/>
    </source>
</evidence>
<feature type="region of interest" description="Disordered" evidence="1">
    <location>
        <begin position="77"/>
        <end position="97"/>
    </location>
</feature>
<feature type="region of interest" description="Disordered" evidence="1">
    <location>
        <begin position="110"/>
        <end position="142"/>
    </location>
</feature>
<keyword evidence="3" id="KW-1185">Reference proteome</keyword>
<dbReference type="Proteomes" id="UP000007819">
    <property type="component" value="Chromosome A2"/>
</dbReference>
<dbReference type="GeneID" id="100165564"/>
<sequence length="334" mass="37412">MLIMLLIPRLLVAVVVMLIVTDVGVIAWRWPSFSWWTKVPRVIVHSPPIYEQNTYGPFKPDSSGIFGFGQKLSDKYNDGPDLSSENSGFGHNPSDKHKNYQELEKLIMSLRKDRQRSTPPTSDNQKDIFSENSGFGPKHSDSYGDKMEDAFLDFLKEKRTPGAARGRLITSAPVNQKATNEQSESLEVTTKDTMVDLYKSLPYYARMDSLQKWFKSNNSMNKAHGQVLPTIPVVQSKLNTTSEQPQDATKSAMVTTDTPLVDELQDPSTNLGKGLGLLILSDPVKWEESSTWNFTKTSSDTQFKTPGATVKHNLQEKELQGTKNLGQQQLPAEN</sequence>